<dbReference type="GO" id="GO:0016020">
    <property type="term" value="C:membrane"/>
    <property type="evidence" value="ECO:0007669"/>
    <property type="project" value="UniProtKB-SubCell"/>
</dbReference>
<evidence type="ECO:0000259" key="6">
    <source>
        <dbReference type="PROSITE" id="PS50262"/>
    </source>
</evidence>
<dbReference type="PRINTS" id="PR00237">
    <property type="entry name" value="GPCRRHODOPSN"/>
</dbReference>
<accession>A0A1B8Y437</accession>
<feature type="domain" description="G-protein coupled receptors family 1 profile" evidence="6">
    <location>
        <begin position="43"/>
        <end position="287"/>
    </location>
</feature>
<name>A0A1B8Y437_XENTR</name>
<sequence length="308" mass="34937">MANGTVVFSNVSQLSSSNNKVAVIVQTFFFALLLLFFIMFLYLIAGILNIYFSTPHLRETLRCVFFAHMLVSDTLYFLVALFLLLSSIYLFQMPIPFCLALQTLATVTYRVTPYNLAVMSIEQYVAICFPLRHGEFSTDRNSNVAIAIMWVVGLIPNGAEFLAMSPVVTKDFFLRSALCNRATIVLNPVQDTIRTFSYIITFILVALVIVFTYIKVTLVARKVTSKQMAASKAGKTVMLHALQLFLCTSAILASLTEQYLKDYIPFLFLINFLLFMCLPRFLSPLIYGLRDEAFRKGIRQLFSIRCSR</sequence>
<evidence type="ECO:0000313" key="7">
    <source>
        <dbReference type="EMBL" id="OCA17700.1"/>
    </source>
</evidence>
<feature type="transmembrane region" description="Helical" evidence="5">
    <location>
        <begin position="196"/>
        <end position="216"/>
    </location>
</feature>
<feature type="transmembrane region" description="Helical" evidence="5">
    <location>
        <begin position="267"/>
        <end position="289"/>
    </location>
</feature>
<proteinExistence type="predicted"/>
<reference evidence="7" key="2">
    <citation type="journal article" date="2010" name="Science">
        <title>The genome of the Western clawed frog Xenopus tropicalis.</title>
        <authorList>
            <person name="Hellsten U."/>
            <person name="Harland R.M."/>
            <person name="Gilchrist M.J."/>
            <person name="Hendrix D."/>
            <person name="Jurka J."/>
            <person name="Kapitonov V."/>
            <person name="Ovcharenko I."/>
            <person name="Putnam N.H."/>
            <person name="Shu S."/>
            <person name="Taher L."/>
            <person name="Blitz I.L."/>
            <person name="Blumberg B."/>
            <person name="Dichmann D.S."/>
            <person name="Dubchak I."/>
            <person name="Amaya E."/>
            <person name="Detter J.C."/>
            <person name="Fletcher R."/>
            <person name="Gerhard D.S."/>
            <person name="Goodstein D."/>
            <person name="Graves T."/>
            <person name="Grigoriev I.V."/>
            <person name="Grimwood J."/>
            <person name="Kawashima T."/>
            <person name="Lindquist E."/>
            <person name="Lucas S.M."/>
            <person name="Mead P.E."/>
            <person name="Mitros T."/>
            <person name="Ogino H."/>
            <person name="Ohta Y."/>
            <person name="Poliakov A.V."/>
            <person name="Pollet N."/>
            <person name="Robert J."/>
            <person name="Salamov A."/>
            <person name="Sater A.K."/>
            <person name="Schmutz J."/>
            <person name="Terry A."/>
            <person name="Vize P.D."/>
            <person name="Warren W.C."/>
            <person name="Wells D."/>
            <person name="Wills A."/>
            <person name="Wilson R.K."/>
            <person name="Zimmerman L.B."/>
            <person name="Zorn A.M."/>
            <person name="Grainger R."/>
            <person name="Grammer T."/>
            <person name="Khokha M.K."/>
            <person name="Richardson P.M."/>
            <person name="Rokhsar D.S."/>
        </authorList>
    </citation>
    <scope>NUCLEOTIDE SEQUENCE [LARGE SCALE GENOMIC DNA]</scope>
    <source>
        <strain evidence="7">Nigerian</strain>
    </source>
</reference>
<evidence type="ECO:0000256" key="1">
    <source>
        <dbReference type="ARBA" id="ARBA00004370"/>
    </source>
</evidence>
<comment type="subcellular location">
    <subcellularLocation>
        <location evidence="1">Membrane</location>
    </subcellularLocation>
</comment>
<evidence type="ECO:0000256" key="4">
    <source>
        <dbReference type="ARBA" id="ARBA00023136"/>
    </source>
</evidence>
<protein>
    <recommendedName>
        <fullName evidence="6">G-protein coupled receptors family 1 profile domain-containing protein</fullName>
    </recommendedName>
</protein>
<dbReference type="InterPro" id="IPR052921">
    <property type="entry name" value="GPCR1_Superfamily_Member"/>
</dbReference>
<dbReference type="GO" id="GO:0004930">
    <property type="term" value="F:G protein-coupled receptor activity"/>
    <property type="evidence" value="ECO:0007669"/>
    <property type="project" value="InterPro"/>
</dbReference>
<gene>
    <name evidence="7" type="ORF">XENTR_v90026775mg</name>
</gene>
<organism evidence="7">
    <name type="scientific">Xenopus tropicalis</name>
    <name type="common">Western clawed frog</name>
    <name type="synonym">Silurana tropicalis</name>
    <dbReference type="NCBI Taxonomy" id="8364"/>
    <lineage>
        <taxon>Eukaryota</taxon>
        <taxon>Metazoa</taxon>
        <taxon>Chordata</taxon>
        <taxon>Craniata</taxon>
        <taxon>Vertebrata</taxon>
        <taxon>Euteleostomi</taxon>
        <taxon>Amphibia</taxon>
        <taxon>Batrachia</taxon>
        <taxon>Anura</taxon>
        <taxon>Pipoidea</taxon>
        <taxon>Pipidae</taxon>
        <taxon>Xenopodinae</taxon>
        <taxon>Xenopus</taxon>
        <taxon>Silurana</taxon>
    </lineage>
</organism>
<feature type="transmembrane region" description="Helical" evidence="5">
    <location>
        <begin position="28"/>
        <end position="52"/>
    </location>
</feature>
<dbReference type="AlphaFoldDB" id="A0A1B8Y437"/>
<feature type="transmembrane region" description="Helical" evidence="5">
    <location>
        <begin position="143"/>
        <end position="164"/>
    </location>
</feature>
<reference evidence="7" key="1">
    <citation type="submission" date="2009-11" db="EMBL/GenBank/DDBJ databases">
        <authorList>
            <consortium name="US DOE Joint Genome Institute (JGI-PGF)"/>
            <person name="Ottilar R."/>
            <person name="Schmutz J."/>
            <person name="Salamov A."/>
            <person name="Cheng J.F."/>
            <person name="Lucas S."/>
            <person name="Pitluck S."/>
            <person name="Gundlach H."/>
            <person name="Guo Y."/>
            <person name="Haberer G."/>
            <person name="Nasrallah J."/>
            <person name="Mayer K.F.X."/>
            <person name="van de Peer Y."/>
            <person name="Weigel D."/>
            <person name="Grigoriev I.V."/>
        </authorList>
    </citation>
    <scope>NUCLEOTIDE SEQUENCE</scope>
    <source>
        <strain evidence="7">Nigerian</strain>
    </source>
</reference>
<dbReference type="Gene3D" id="1.20.1070.10">
    <property type="entry name" value="Rhodopsin 7-helix transmembrane proteins"/>
    <property type="match status" value="1"/>
</dbReference>
<dbReference type="PROSITE" id="PS50262">
    <property type="entry name" value="G_PROTEIN_RECEP_F1_2"/>
    <property type="match status" value="1"/>
</dbReference>
<feature type="transmembrane region" description="Helical" evidence="5">
    <location>
        <begin position="64"/>
        <end position="91"/>
    </location>
</feature>
<dbReference type="Pfam" id="PF00001">
    <property type="entry name" value="7tm_1"/>
    <property type="match status" value="1"/>
</dbReference>
<keyword evidence="2 5" id="KW-0812">Transmembrane</keyword>
<dbReference type="FunFam" id="1.20.1070.10:FF:000096">
    <property type="entry name" value="Odorant receptor 131-2"/>
    <property type="match status" value="1"/>
</dbReference>
<keyword evidence="4 5" id="KW-0472">Membrane</keyword>
<dbReference type="InterPro" id="IPR017452">
    <property type="entry name" value="GPCR_Rhodpsn_7TM"/>
</dbReference>
<dbReference type="CDD" id="cd00637">
    <property type="entry name" value="7tm_classA_rhodopsin-like"/>
    <property type="match status" value="1"/>
</dbReference>
<dbReference type="EMBL" id="KV460477">
    <property type="protein sequence ID" value="OCA17700.1"/>
    <property type="molecule type" value="Genomic_DNA"/>
</dbReference>
<dbReference type="InterPro" id="IPR000276">
    <property type="entry name" value="GPCR_Rhodpsn"/>
</dbReference>
<dbReference type="SUPFAM" id="SSF81321">
    <property type="entry name" value="Family A G protein-coupled receptor-like"/>
    <property type="match status" value="1"/>
</dbReference>
<evidence type="ECO:0000256" key="3">
    <source>
        <dbReference type="ARBA" id="ARBA00022989"/>
    </source>
</evidence>
<feature type="transmembrane region" description="Helical" evidence="5">
    <location>
        <begin position="237"/>
        <end position="255"/>
    </location>
</feature>
<dbReference type="PANTHER" id="PTHR26451">
    <property type="entry name" value="G_PROTEIN_RECEP_F1_2 DOMAIN-CONTAINING PROTEIN"/>
    <property type="match status" value="1"/>
</dbReference>
<evidence type="ECO:0000256" key="5">
    <source>
        <dbReference type="SAM" id="Phobius"/>
    </source>
</evidence>
<evidence type="ECO:0000256" key="2">
    <source>
        <dbReference type="ARBA" id="ARBA00022692"/>
    </source>
</evidence>
<reference evidence="7" key="3">
    <citation type="submission" date="2016-05" db="EMBL/GenBank/DDBJ databases">
        <title>WGS assembly of Xenopus tropicalis.</title>
        <authorList>
            <person name="Sessions A."/>
            <person name="Jenkins J."/>
            <person name="Mitros T."/>
            <person name="Lyons J.T."/>
            <person name="Dichmann D.S."/>
            <person name="Robert J."/>
            <person name="Harland R.M."/>
            <person name="Rokhsar D.S."/>
        </authorList>
    </citation>
    <scope>NUCLEOTIDE SEQUENCE</scope>
    <source>
        <strain evidence="7">Nigerian</strain>
    </source>
</reference>
<keyword evidence="3 5" id="KW-1133">Transmembrane helix</keyword>
<dbReference type="PANTHER" id="PTHR26451:SF991">
    <property type="entry name" value="ODORANT RECEPTOR"/>
    <property type="match status" value="1"/>
</dbReference>